<accession>A0A918B8R5</accession>
<comment type="caution">
    <text evidence="1">The sequence shown here is derived from an EMBL/GenBank/DDBJ whole genome shotgun (WGS) entry which is preliminary data.</text>
</comment>
<dbReference type="InterPro" id="IPR023393">
    <property type="entry name" value="START-like_dom_sf"/>
</dbReference>
<name>A0A918B8R5_9ACTN</name>
<keyword evidence="2" id="KW-1185">Reference proteome</keyword>
<dbReference type="SUPFAM" id="SSF55961">
    <property type="entry name" value="Bet v1-like"/>
    <property type="match status" value="1"/>
</dbReference>
<reference evidence="1" key="1">
    <citation type="journal article" date="2014" name="Int. J. Syst. Evol. Microbiol.">
        <title>Complete genome sequence of Corynebacterium casei LMG S-19264T (=DSM 44701T), isolated from a smear-ripened cheese.</title>
        <authorList>
            <consortium name="US DOE Joint Genome Institute (JGI-PGF)"/>
            <person name="Walter F."/>
            <person name="Albersmeier A."/>
            <person name="Kalinowski J."/>
            <person name="Ruckert C."/>
        </authorList>
    </citation>
    <scope>NUCLEOTIDE SEQUENCE</scope>
    <source>
        <strain evidence="1">JCM 3131</strain>
    </source>
</reference>
<evidence type="ECO:0000313" key="2">
    <source>
        <dbReference type="Proteomes" id="UP000620156"/>
    </source>
</evidence>
<reference evidence="1" key="2">
    <citation type="submission" date="2020-09" db="EMBL/GenBank/DDBJ databases">
        <authorList>
            <person name="Sun Q."/>
            <person name="Ohkuma M."/>
        </authorList>
    </citation>
    <scope>NUCLEOTIDE SEQUENCE</scope>
    <source>
        <strain evidence="1">JCM 3131</strain>
    </source>
</reference>
<evidence type="ECO:0000313" key="1">
    <source>
        <dbReference type="EMBL" id="GGQ46170.1"/>
    </source>
</evidence>
<evidence type="ECO:0008006" key="3">
    <source>
        <dbReference type="Google" id="ProtNLM"/>
    </source>
</evidence>
<dbReference type="AlphaFoldDB" id="A0A918B8R5"/>
<gene>
    <name evidence="1" type="ORF">GCM10010145_13590</name>
</gene>
<organism evidence="1 2">
    <name type="scientific">Streptomyces ruber</name>
    <dbReference type="NCBI Taxonomy" id="83378"/>
    <lineage>
        <taxon>Bacteria</taxon>
        <taxon>Bacillati</taxon>
        <taxon>Actinomycetota</taxon>
        <taxon>Actinomycetes</taxon>
        <taxon>Kitasatosporales</taxon>
        <taxon>Streptomycetaceae</taxon>
        <taxon>Streptomyces</taxon>
    </lineage>
</organism>
<dbReference type="CDD" id="cd07812">
    <property type="entry name" value="SRPBCC"/>
    <property type="match status" value="1"/>
</dbReference>
<dbReference type="Gene3D" id="3.30.530.20">
    <property type="match status" value="1"/>
</dbReference>
<protein>
    <recommendedName>
        <fullName evidence="3">Immediate-early protein 2</fullName>
    </recommendedName>
</protein>
<sequence>MPQQDPCTTSAVRPAARAGAYDPLVALFALARVTPLPVDEAWRRLTDWERHADVVPLTRITVLTPPPTRAGTAFVGRTGAGPLGFDDPMEVVVWEPPAPGGPARCRLEKRGGLVRGWAEIEVRPHGAGGARAVWREELSPRFLPPLLDRPLKWAARWMFGRAVDRLLRP</sequence>
<proteinExistence type="predicted"/>
<dbReference type="EMBL" id="BMQK01000002">
    <property type="protein sequence ID" value="GGQ46170.1"/>
    <property type="molecule type" value="Genomic_DNA"/>
</dbReference>
<dbReference type="Proteomes" id="UP000620156">
    <property type="component" value="Unassembled WGS sequence"/>
</dbReference>